<evidence type="ECO:0000256" key="1">
    <source>
        <dbReference type="SAM" id="SignalP"/>
    </source>
</evidence>
<name>A0A4R1JAG0_9GAMM</name>
<proteinExistence type="predicted"/>
<keyword evidence="1" id="KW-0732">Signal</keyword>
<accession>A0A4R1JAG0</accession>
<organism evidence="3 4">
    <name type="scientific">Celerinatantimonas diazotrophica</name>
    <dbReference type="NCBI Taxonomy" id="412034"/>
    <lineage>
        <taxon>Bacteria</taxon>
        <taxon>Pseudomonadati</taxon>
        <taxon>Pseudomonadota</taxon>
        <taxon>Gammaproteobacteria</taxon>
        <taxon>Celerinatantimonadaceae</taxon>
        <taxon>Celerinatantimonas</taxon>
    </lineage>
</organism>
<dbReference type="OrthoDB" id="9772911at2"/>
<dbReference type="Pfam" id="PF13406">
    <property type="entry name" value="SLT_2"/>
    <property type="match status" value="1"/>
</dbReference>
<dbReference type="InterPro" id="IPR023346">
    <property type="entry name" value="Lysozyme-like_dom_sf"/>
</dbReference>
<dbReference type="CDD" id="cd13399">
    <property type="entry name" value="Slt35-like"/>
    <property type="match status" value="1"/>
</dbReference>
<sequence>MIRIKVAIGCLILLCGYALNAQAQTFDDYVLSLKHQALEQGYSQSLVNKAFAQIKLRKKVIYSDKNQPEFRLTLDTYIPKALPKWKVAKARKLYKQYYPLLTKISAQYHVQPRFIVALWGIESNFGKFTGHYDVMSALVSLAYEGRRRAFFERQIIATLAIMKRDGMTRSQLKGSWAGAMGQVQFMPGTYLAYAVDGNDDGKIDLTHSVPDALASAANYLHKIGWRDDMTWGRQVHLPKNFDLEKPNIKSAKLLSVWEKLGVRRYSGKDLPVRQIKARLVVPDDRNGRIYLVYHNYETLLKWNRSNYFAITVGTLADRIAYPPIDLR</sequence>
<evidence type="ECO:0000259" key="2">
    <source>
        <dbReference type="Pfam" id="PF13406"/>
    </source>
</evidence>
<feature type="signal peptide" evidence="1">
    <location>
        <begin position="1"/>
        <end position="23"/>
    </location>
</feature>
<dbReference type="InterPro" id="IPR031304">
    <property type="entry name" value="SLT_2"/>
</dbReference>
<feature type="chain" id="PRO_5020555401" evidence="1">
    <location>
        <begin position="24"/>
        <end position="327"/>
    </location>
</feature>
<dbReference type="InterPro" id="IPR043426">
    <property type="entry name" value="MltB-like"/>
</dbReference>
<dbReference type="SUPFAM" id="SSF53955">
    <property type="entry name" value="Lysozyme-like"/>
    <property type="match status" value="1"/>
</dbReference>
<keyword evidence="4" id="KW-1185">Reference proteome</keyword>
<dbReference type="AlphaFoldDB" id="A0A4R1JAG0"/>
<comment type="caution">
    <text evidence="3">The sequence shown here is derived from an EMBL/GenBank/DDBJ whole genome shotgun (WGS) entry which is preliminary data.</text>
</comment>
<dbReference type="EMBL" id="SMGD01000014">
    <property type="protein sequence ID" value="TCK47622.1"/>
    <property type="molecule type" value="Genomic_DNA"/>
</dbReference>
<dbReference type="Proteomes" id="UP000295565">
    <property type="component" value="Unassembled WGS sequence"/>
</dbReference>
<evidence type="ECO:0000313" key="3">
    <source>
        <dbReference type="EMBL" id="TCK47622.1"/>
    </source>
</evidence>
<evidence type="ECO:0000313" key="4">
    <source>
        <dbReference type="Proteomes" id="UP000295565"/>
    </source>
</evidence>
<dbReference type="InterPro" id="IPR011970">
    <property type="entry name" value="MltB_2"/>
</dbReference>
<dbReference type="NCBIfam" id="TIGR02283">
    <property type="entry name" value="MltB_2"/>
    <property type="match status" value="1"/>
</dbReference>
<dbReference type="Gene3D" id="1.10.8.350">
    <property type="entry name" value="Bacterial muramidase"/>
    <property type="match status" value="1"/>
</dbReference>
<dbReference type="GO" id="GO:0009253">
    <property type="term" value="P:peptidoglycan catabolic process"/>
    <property type="evidence" value="ECO:0007669"/>
    <property type="project" value="TreeGrafter"/>
</dbReference>
<dbReference type="PANTHER" id="PTHR30163:SF8">
    <property type="entry name" value="LYTIC MUREIN TRANSGLYCOSYLASE"/>
    <property type="match status" value="1"/>
</dbReference>
<dbReference type="Gene3D" id="1.10.530.10">
    <property type="match status" value="1"/>
</dbReference>
<dbReference type="RefSeq" id="WP_131913425.1">
    <property type="nucleotide sequence ID" value="NZ_OU594967.1"/>
</dbReference>
<gene>
    <name evidence="3" type="ORF">EV690_2659</name>
</gene>
<protein>
    <submittedName>
        <fullName evidence="3">Membrane-bound lytic murein transglycosylase B</fullName>
    </submittedName>
</protein>
<feature type="domain" description="Transglycosylase SLT" evidence="2">
    <location>
        <begin position="26"/>
        <end position="317"/>
    </location>
</feature>
<dbReference type="GO" id="GO:0008933">
    <property type="term" value="F:peptidoglycan lytic transglycosylase activity"/>
    <property type="evidence" value="ECO:0007669"/>
    <property type="project" value="TreeGrafter"/>
</dbReference>
<reference evidence="3 4" key="1">
    <citation type="submission" date="2019-03" db="EMBL/GenBank/DDBJ databases">
        <title>Genomic Encyclopedia of Type Strains, Phase IV (KMG-IV): sequencing the most valuable type-strain genomes for metagenomic binning, comparative biology and taxonomic classification.</title>
        <authorList>
            <person name="Goeker M."/>
        </authorList>
    </citation>
    <scope>NUCLEOTIDE SEQUENCE [LARGE SCALE GENOMIC DNA]</scope>
    <source>
        <strain evidence="3 4">DSM 18577</strain>
    </source>
</reference>
<dbReference type="PANTHER" id="PTHR30163">
    <property type="entry name" value="MEMBRANE-BOUND LYTIC MUREIN TRANSGLYCOSYLASE B"/>
    <property type="match status" value="1"/>
</dbReference>